<dbReference type="AlphaFoldDB" id="A0A1H3XAN5"/>
<evidence type="ECO:0000256" key="1">
    <source>
        <dbReference type="ARBA" id="ARBA00022603"/>
    </source>
</evidence>
<dbReference type="SUPFAM" id="SSF53335">
    <property type="entry name" value="S-adenosyl-L-methionine-dependent methyltransferases"/>
    <property type="match status" value="1"/>
</dbReference>
<dbReference type="InterPro" id="IPR007213">
    <property type="entry name" value="Ppm1/Ppm2/Tcmp"/>
</dbReference>
<reference evidence="4" key="1">
    <citation type="submission" date="2016-10" db="EMBL/GenBank/DDBJ databases">
        <authorList>
            <person name="Varghese N."/>
            <person name="Submissions S."/>
        </authorList>
    </citation>
    <scope>NUCLEOTIDE SEQUENCE [LARGE SCALE GENOMIC DNA]</scope>
    <source>
        <strain evidence="4">DSM 23920</strain>
    </source>
</reference>
<keyword evidence="1 3" id="KW-0489">Methyltransferase</keyword>
<keyword evidence="4" id="KW-1185">Reference proteome</keyword>
<gene>
    <name evidence="3" type="ORF">SAMN05660909_00361</name>
</gene>
<dbReference type="GO" id="GO:0032259">
    <property type="term" value="P:methylation"/>
    <property type="evidence" value="ECO:0007669"/>
    <property type="project" value="UniProtKB-KW"/>
</dbReference>
<dbReference type="InterPro" id="IPR029063">
    <property type="entry name" value="SAM-dependent_MTases_sf"/>
</dbReference>
<organism evidence="3 4">
    <name type="scientific">Chitinophaga terrae</name>
    <name type="common">ex Kim and Jung 2007</name>
    <dbReference type="NCBI Taxonomy" id="408074"/>
    <lineage>
        <taxon>Bacteria</taxon>
        <taxon>Pseudomonadati</taxon>
        <taxon>Bacteroidota</taxon>
        <taxon>Chitinophagia</taxon>
        <taxon>Chitinophagales</taxon>
        <taxon>Chitinophagaceae</taxon>
        <taxon>Chitinophaga</taxon>
    </lineage>
</organism>
<keyword evidence="2 3" id="KW-0808">Transferase</keyword>
<dbReference type="EMBL" id="FNRL01000001">
    <property type="protein sequence ID" value="SDZ96457.1"/>
    <property type="molecule type" value="Genomic_DNA"/>
</dbReference>
<dbReference type="Proteomes" id="UP000199656">
    <property type="component" value="Unassembled WGS sequence"/>
</dbReference>
<dbReference type="OrthoDB" id="652025at2"/>
<evidence type="ECO:0000256" key="2">
    <source>
        <dbReference type="ARBA" id="ARBA00022679"/>
    </source>
</evidence>
<sequence length="277" mass="31549">MTEKLKVRATSKLILEAALPLYHSTLQQQYINAIDFSETNRFFYELKRRYPQIIEIVLLRKFGIRHFISERMNAHPVQQAIILGAGLDPLSLYLLENYPQLRKIIEVDNGDIAEKKAIYDRILPQQTLIHFAPCDITDTPLLRSFLAHSGYAPGQPAIIVFEGIIHYIPSSAFLDVMQLFRTPGHHNQVMLDYCLAGEDVPLACRPLHEGVLDILAANLPAPLKVYSRRQINAFLQELHAASVEREPLPLTEKKRGLKPVQFKADGEGIIELLNFYI</sequence>
<evidence type="ECO:0000313" key="3">
    <source>
        <dbReference type="EMBL" id="SDZ96457.1"/>
    </source>
</evidence>
<name>A0A1H3XAN5_9BACT</name>
<evidence type="ECO:0000313" key="4">
    <source>
        <dbReference type="Proteomes" id="UP000199656"/>
    </source>
</evidence>
<dbReference type="GO" id="GO:0008168">
    <property type="term" value="F:methyltransferase activity"/>
    <property type="evidence" value="ECO:0007669"/>
    <property type="project" value="UniProtKB-KW"/>
</dbReference>
<dbReference type="RefSeq" id="WP_089758024.1">
    <property type="nucleotide sequence ID" value="NZ_BKAT01000012.1"/>
</dbReference>
<dbReference type="Pfam" id="PF04072">
    <property type="entry name" value="LCM"/>
    <property type="match status" value="1"/>
</dbReference>
<accession>A0A1H3XAN5</accession>
<dbReference type="Gene3D" id="3.40.50.150">
    <property type="entry name" value="Vaccinia Virus protein VP39"/>
    <property type="match status" value="1"/>
</dbReference>
<protein>
    <submittedName>
        <fullName evidence="3">Leucine carboxyl methyltransferase</fullName>
    </submittedName>
</protein>
<proteinExistence type="predicted"/>